<feature type="region of interest" description="Disordered" evidence="1">
    <location>
        <begin position="70"/>
        <end position="106"/>
    </location>
</feature>
<organism evidence="2 3">
    <name type="scientific">Wenjunlia vitaminophila</name>
    <name type="common">Streptomyces vitaminophilus</name>
    <dbReference type="NCBI Taxonomy" id="76728"/>
    <lineage>
        <taxon>Bacteria</taxon>
        <taxon>Bacillati</taxon>
        <taxon>Actinomycetota</taxon>
        <taxon>Actinomycetes</taxon>
        <taxon>Kitasatosporales</taxon>
        <taxon>Streptomycetaceae</taxon>
        <taxon>Wenjunlia</taxon>
    </lineage>
</organism>
<dbReference type="RefSeq" id="WP_018383778.1">
    <property type="nucleotide sequence ID" value="NZ_LLZU01000010.1"/>
</dbReference>
<reference evidence="2 3" key="1">
    <citation type="submission" date="2015-10" db="EMBL/GenBank/DDBJ databases">
        <title>Draft genome sequence of pyrrolomycin-producing Streptomyces vitaminophilus.</title>
        <authorList>
            <person name="Graham D.E."/>
            <person name="Mahan K.M."/>
            <person name="Klingeman D.M."/>
            <person name="Hettich R.L."/>
            <person name="Parry R.J."/>
        </authorList>
    </citation>
    <scope>NUCLEOTIDE SEQUENCE [LARGE SCALE GENOMIC DNA]</scope>
    <source>
        <strain evidence="2 3">ATCC 31673</strain>
    </source>
</reference>
<gene>
    <name evidence="2" type="ORF">AQ490_18490</name>
</gene>
<dbReference type="STRING" id="76728.AQ490_18490"/>
<dbReference type="eggNOG" id="ENOG5033PAR">
    <property type="taxonomic scope" value="Bacteria"/>
</dbReference>
<evidence type="ECO:0000313" key="2">
    <source>
        <dbReference type="EMBL" id="KRV49700.1"/>
    </source>
</evidence>
<dbReference type="OrthoDB" id="4227909at2"/>
<accession>A0A0T6LUI5</accession>
<protein>
    <submittedName>
        <fullName evidence="2">Uncharacterized protein</fullName>
    </submittedName>
</protein>
<keyword evidence="3" id="KW-1185">Reference proteome</keyword>
<evidence type="ECO:0000313" key="3">
    <source>
        <dbReference type="Proteomes" id="UP000050867"/>
    </source>
</evidence>
<dbReference type="Proteomes" id="UP000050867">
    <property type="component" value="Unassembled WGS sequence"/>
</dbReference>
<dbReference type="AlphaFoldDB" id="A0A0T6LUI5"/>
<comment type="caution">
    <text evidence="2">The sequence shown here is derived from an EMBL/GenBank/DDBJ whole genome shotgun (WGS) entry which is preliminary data.</text>
</comment>
<sequence>MDLLDWHRGTLTTRRLAVLVRHLPPESAFARAHEGERAEWTLTDHLLAAAVDHLAIGNWMFASVNRDEYADPLDPPEAVPRPGAGGAPTPGGTPARDSSTVRGPSGAELAQFFGA</sequence>
<dbReference type="EMBL" id="LLZU01000010">
    <property type="protein sequence ID" value="KRV49700.1"/>
    <property type="molecule type" value="Genomic_DNA"/>
</dbReference>
<proteinExistence type="predicted"/>
<evidence type="ECO:0000256" key="1">
    <source>
        <dbReference type="SAM" id="MobiDB-lite"/>
    </source>
</evidence>
<name>A0A0T6LUI5_WENVI</name>